<gene>
    <name evidence="2" type="ORF">ROSEINA2194_01355</name>
</gene>
<comment type="caution">
    <text evidence="2">The sequence shown here is derived from an EMBL/GenBank/DDBJ whole genome shotgun (WGS) entry which is preliminary data.</text>
</comment>
<organism evidence="2 3">
    <name type="scientific">Roseburia inulinivorans DSM 16841</name>
    <dbReference type="NCBI Taxonomy" id="622312"/>
    <lineage>
        <taxon>Bacteria</taxon>
        <taxon>Bacillati</taxon>
        <taxon>Bacillota</taxon>
        <taxon>Clostridia</taxon>
        <taxon>Lachnospirales</taxon>
        <taxon>Lachnospiraceae</taxon>
        <taxon>Roseburia</taxon>
    </lineage>
</organism>
<feature type="domain" description="Schlafen AlbA-2" evidence="1">
    <location>
        <begin position="32"/>
        <end position="140"/>
    </location>
</feature>
<dbReference type="Pfam" id="PF13412">
    <property type="entry name" value="HTH_24"/>
    <property type="match status" value="1"/>
</dbReference>
<dbReference type="CDD" id="cd00090">
    <property type="entry name" value="HTH_ARSR"/>
    <property type="match status" value="1"/>
</dbReference>
<dbReference type="Pfam" id="PF04326">
    <property type="entry name" value="SLFN_AlbA_2"/>
    <property type="match status" value="1"/>
</dbReference>
<dbReference type="EMBL" id="ACFY01000055">
    <property type="protein sequence ID" value="EEG94780.1"/>
    <property type="molecule type" value="Genomic_DNA"/>
</dbReference>
<proteinExistence type="predicted"/>
<reference evidence="2 3" key="1">
    <citation type="submission" date="2009-02" db="EMBL/GenBank/DDBJ databases">
        <authorList>
            <person name="Fulton L."/>
            <person name="Clifton S."/>
            <person name="Fulton B."/>
            <person name="Xu J."/>
            <person name="Minx P."/>
            <person name="Pepin K.H."/>
            <person name="Johnson M."/>
            <person name="Bhonagiri V."/>
            <person name="Nash W.E."/>
            <person name="Mardis E.R."/>
            <person name="Wilson R.K."/>
        </authorList>
    </citation>
    <scope>NUCLEOTIDE SEQUENCE [LARGE SCALE GENOMIC DNA]</scope>
    <source>
        <strain evidence="2 3">DSM 16841</strain>
    </source>
</reference>
<dbReference type="eggNOG" id="COG2865">
    <property type="taxonomic scope" value="Bacteria"/>
</dbReference>
<evidence type="ECO:0000313" key="3">
    <source>
        <dbReference type="Proteomes" id="UP000003561"/>
    </source>
</evidence>
<dbReference type="InterPro" id="IPR038461">
    <property type="entry name" value="Schlafen_AlbA_2_dom_sf"/>
</dbReference>
<reference evidence="2 3" key="2">
    <citation type="submission" date="2009-03" db="EMBL/GenBank/DDBJ databases">
        <title>Draft genome sequence of Roseburia inulinivorans (DSM 16841).</title>
        <authorList>
            <person name="Sudarsanam P."/>
            <person name="Ley R."/>
            <person name="Guruge J."/>
            <person name="Turnbaugh P.J."/>
            <person name="Mahowald M."/>
            <person name="Liep D."/>
            <person name="Gordon J."/>
        </authorList>
    </citation>
    <scope>NUCLEOTIDE SEQUENCE [LARGE SCALE GENOMIC DNA]</scope>
    <source>
        <strain evidence="2 3">DSM 16841</strain>
    </source>
</reference>
<dbReference type="Gene3D" id="1.10.10.10">
    <property type="entry name" value="Winged helix-like DNA-binding domain superfamily/Winged helix DNA-binding domain"/>
    <property type="match status" value="1"/>
</dbReference>
<evidence type="ECO:0000259" key="1">
    <source>
        <dbReference type="Pfam" id="PF04326"/>
    </source>
</evidence>
<dbReference type="Gene3D" id="3.30.565.60">
    <property type="match status" value="1"/>
</dbReference>
<name>C0FRJ4_9FIRM</name>
<dbReference type="SUPFAM" id="SSF46785">
    <property type="entry name" value="Winged helix' DNA-binding domain"/>
    <property type="match status" value="1"/>
</dbReference>
<dbReference type="InterPro" id="IPR011991">
    <property type="entry name" value="ArsR-like_HTH"/>
</dbReference>
<dbReference type="InterPro" id="IPR036390">
    <property type="entry name" value="WH_DNA-bd_sf"/>
</dbReference>
<dbReference type="AlphaFoldDB" id="C0FRJ4"/>
<accession>C0FRJ4</accession>
<dbReference type="Gene3D" id="3.30.950.30">
    <property type="entry name" value="Schlafen, AAA domain"/>
    <property type="match status" value="1"/>
</dbReference>
<evidence type="ECO:0000313" key="2">
    <source>
        <dbReference type="EMBL" id="EEG94780.1"/>
    </source>
</evidence>
<dbReference type="InterPro" id="IPR038475">
    <property type="entry name" value="RecG_C_sf"/>
</dbReference>
<dbReference type="InterPro" id="IPR036388">
    <property type="entry name" value="WH-like_DNA-bd_sf"/>
</dbReference>
<dbReference type="Proteomes" id="UP000003561">
    <property type="component" value="Unassembled WGS sequence"/>
</dbReference>
<dbReference type="InterPro" id="IPR007421">
    <property type="entry name" value="Schlafen_AlbA_2_dom"/>
</dbReference>
<dbReference type="PANTHER" id="PTHR30595:SF6">
    <property type="entry name" value="SCHLAFEN ALBA-2 DOMAIN-CONTAINING PROTEIN"/>
    <property type="match status" value="1"/>
</dbReference>
<dbReference type="PANTHER" id="PTHR30595">
    <property type="entry name" value="GLPR-RELATED TRANSCRIPTIONAL REPRESSOR"/>
    <property type="match status" value="1"/>
</dbReference>
<sequence>MGYIEKIEGNNSLKAGVGMNVNELKKIIESGEKINVEFKLSENDLTKDVYQSVCSFNNRNGGHIILGVVDQTKEIRGVNPQKTDKMLKDFTTSVNNANKINPPLYLTPQIFDINGKTVIYIWVPEGTQLRRLNGRIWDRTHEGDIDITDNAELVYKMYARKQSTYFVNKVYPKLGLDFLDFDVIQRAKKMAVSRVDNHPWSNMNEEEILRSTGLILADPDTGQEGITLAAILLFGKDQTIMSVLPQYKTDAIYRVKNMDRYDDREVIITNLIDSYRRLMDFGKKHLNDSFVLDGDQSVSARDKILREIISNILAHRDYSNAYTAQFVIESNRIFTKNSNLPHGHGELKLNQFEPFPKNPPISKVFREIGYADELGSGMRNTNKYTKLYSGGTPVFLEDNIFEIVIPMESVASLQVGPGEFYKVTERVTDRVTDRVTEKEQEILALLLENAGYTMPQLAEKLKISRKTVAMRLKSLKEKSVIERVGSDRKGYWKIN</sequence>
<protein>
    <submittedName>
        <fullName evidence="2">Divergent AAA domain protein</fullName>
    </submittedName>
</protein>